<dbReference type="InterPro" id="IPR003703">
    <property type="entry name" value="Acyl_CoA_thio"/>
</dbReference>
<dbReference type="RefSeq" id="WP_110470254.1">
    <property type="nucleotide sequence ID" value="NZ_QJSP01000008.1"/>
</dbReference>
<feature type="domain" description="Acyl-CoA thioesterase-like C-terminal" evidence="4">
    <location>
        <begin position="146"/>
        <end position="269"/>
    </location>
</feature>
<dbReference type="InterPro" id="IPR029069">
    <property type="entry name" value="HotDog_dom_sf"/>
</dbReference>
<dbReference type="PANTHER" id="PTHR11066:SF34">
    <property type="entry name" value="ACYL-COENZYME A THIOESTERASE 8"/>
    <property type="match status" value="1"/>
</dbReference>
<evidence type="ECO:0000256" key="2">
    <source>
        <dbReference type="ARBA" id="ARBA00022801"/>
    </source>
</evidence>
<dbReference type="CDD" id="cd03444">
    <property type="entry name" value="Thioesterase_II_repeat1"/>
    <property type="match status" value="1"/>
</dbReference>
<feature type="domain" description="Acyl-CoA thioesterase-like N-terminal HotDog" evidence="3">
    <location>
        <begin position="41"/>
        <end position="115"/>
    </location>
</feature>
<accession>A0A318RNG2</accession>
<dbReference type="Gene3D" id="2.40.160.210">
    <property type="entry name" value="Acyl-CoA thioesterase, double hotdog domain"/>
    <property type="match status" value="1"/>
</dbReference>
<evidence type="ECO:0000259" key="3">
    <source>
        <dbReference type="Pfam" id="PF13622"/>
    </source>
</evidence>
<dbReference type="Proteomes" id="UP000247591">
    <property type="component" value="Unassembled WGS sequence"/>
</dbReference>
<dbReference type="PANTHER" id="PTHR11066">
    <property type="entry name" value="ACYL-COA THIOESTERASE"/>
    <property type="match status" value="1"/>
</dbReference>
<sequence>MADLWSNLLDCLELSPSGDLGTGESTTAGFEGRNLDLEYHRLFGGQLLAQFVEAARSVCPDKSVKSMHSVFSKEGRADGPVHYEVARQHEGRSFASLLITARQPHGVIASAAVSMHVPEGGPELQDIAGPGELLTEADRTDFSLIPWEIRTTGDLNSTAASPPQFEFWMRTPQVDAELAPALTAYATDLNVIGTALLPLEGYSQTGNGTAFNSAVTTHTVWYHQPFRTDDWLLVRQHSPLLTGSRSFGRGDVLTEDNRLVASFAQEALVRIRP</sequence>
<comment type="similarity">
    <text evidence="1">Belongs to the C/M/P thioester hydrolase family.</text>
</comment>
<dbReference type="GO" id="GO:0047617">
    <property type="term" value="F:fatty acyl-CoA hydrolase activity"/>
    <property type="evidence" value="ECO:0007669"/>
    <property type="project" value="InterPro"/>
</dbReference>
<dbReference type="SUPFAM" id="SSF54637">
    <property type="entry name" value="Thioesterase/thiol ester dehydrase-isomerase"/>
    <property type="match status" value="2"/>
</dbReference>
<dbReference type="Pfam" id="PF20789">
    <property type="entry name" value="4HBT_3C"/>
    <property type="match status" value="1"/>
</dbReference>
<dbReference type="InterPro" id="IPR049449">
    <property type="entry name" value="TesB_ACOT8-like_N"/>
</dbReference>
<name>A0A318RNG2_WILLI</name>
<gene>
    <name evidence="5" type="ORF">DFR67_108133</name>
</gene>
<dbReference type="GO" id="GO:0009062">
    <property type="term" value="P:fatty acid catabolic process"/>
    <property type="evidence" value="ECO:0007669"/>
    <property type="project" value="TreeGrafter"/>
</dbReference>
<keyword evidence="6" id="KW-1185">Reference proteome</keyword>
<evidence type="ECO:0000256" key="1">
    <source>
        <dbReference type="ARBA" id="ARBA00006538"/>
    </source>
</evidence>
<dbReference type="InterPro" id="IPR049450">
    <property type="entry name" value="ACOT8-like_C"/>
</dbReference>
<evidence type="ECO:0000313" key="5">
    <source>
        <dbReference type="EMBL" id="PYE16382.1"/>
    </source>
</evidence>
<dbReference type="GO" id="GO:0006637">
    <property type="term" value="P:acyl-CoA metabolic process"/>
    <property type="evidence" value="ECO:0007669"/>
    <property type="project" value="InterPro"/>
</dbReference>
<dbReference type="OrthoDB" id="9781019at2"/>
<organism evidence="5 6">
    <name type="scientific">Williamsia limnetica</name>
    <dbReference type="NCBI Taxonomy" id="882452"/>
    <lineage>
        <taxon>Bacteria</taxon>
        <taxon>Bacillati</taxon>
        <taxon>Actinomycetota</taxon>
        <taxon>Actinomycetes</taxon>
        <taxon>Mycobacteriales</taxon>
        <taxon>Nocardiaceae</taxon>
        <taxon>Williamsia</taxon>
    </lineage>
</organism>
<protein>
    <submittedName>
        <fullName evidence="5">Acyl-CoA thioesterase-2</fullName>
    </submittedName>
</protein>
<reference evidence="5 6" key="1">
    <citation type="submission" date="2018-06" db="EMBL/GenBank/DDBJ databases">
        <title>Genomic Encyclopedia of Type Strains, Phase IV (KMG-IV): sequencing the most valuable type-strain genomes for metagenomic binning, comparative biology and taxonomic classification.</title>
        <authorList>
            <person name="Goeker M."/>
        </authorList>
    </citation>
    <scope>NUCLEOTIDE SEQUENCE [LARGE SCALE GENOMIC DNA]</scope>
    <source>
        <strain evidence="5 6">DSM 45521</strain>
    </source>
</reference>
<comment type="caution">
    <text evidence="5">The sequence shown here is derived from an EMBL/GenBank/DDBJ whole genome shotgun (WGS) entry which is preliminary data.</text>
</comment>
<dbReference type="AlphaFoldDB" id="A0A318RNG2"/>
<dbReference type="InterPro" id="IPR042171">
    <property type="entry name" value="Acyl-CoA_hotdog"/>
</dbReference>
<dbReference type="CDD" id="cd03445">
    <property type="entry name" value="Thioesterase_II_repeat2"/>
    <property type="match status" value="1"/>
</dbReference>
<keyword evidence="2" id="KW-0378">Hydrolase</keyword>
<proteinExistence type="inferred from homology"/>
<dbReference type="Pfam" id="PF13622">
    <property type="entry name" value="4HBT_3"/>
    <property type="match status" value="1"/>
</dbReference>
<evidence type="ECO:0000259" key="4">
    <source>
        <dbReference type="Pfam" id="PF20789"/>
    </source>
</evidence>
<evidence type="ECO:0000313" key="6">
    <source>
        <dbReference type="Proteomes" id="UP000247591"/>
    </source>
</evidence>
<dbReference type="EMBL" id="QJSP01000008">
    <property type="protein sequence ID" value="PYE16382.1"/>
    <property type="molecule type" value="Genomic_DNA"/>
</dbReference>